<dbReference type="STRING" id="661089.ciss_11250"/>
<dbReference type="InterPro" id="IPR017853">
    <property type="entry name" value="GH"/>
</dbReference>
<comment type="caution">
    <text evidence="1">The sequence shown here is derived from an EMBL/GenBank/DDBJ whole genome shotgun (WGS) entry which is preliminary data.</text>
</comment>
<dbReference type="SUPFAM" id="SSF51445">
    <property type="entry name" value="(Trans)glycosidases"/>
    <property type="match status" value="1"/>
</dbReference>
<dbReference type="AlphaFoldDB" id="A0A1L8D1Z4"/>
<protein>
    <submittedName>
        <fullName evidence="1">Uncharacterized protein</fullName>
    </submittedName>
</protein>
<proteinExistence type="predicted"/>
<reference evidence="2" key="1">
    <citation type="submission" date="2016-12" db="EMBL/GenBank/DDBJ databases">
        <title>Draft Genome Sequences od Carboxydothermus pertinax and islandicus, Hydrogenogenic Carboxydotrophic Bacteria.</title>
        <authorList>
            <person name="Fukuyama Y."/>
            <person name="Ohmae K."/>
            <person name="Yoneda Y."/>
            <person name="Yoshida T."/>
            <person name="Sako Y."/>
        </authorList>
    </citation>
    <scope>NUCLEOTIDE SEQUENCE [LARGE SCALE GENOMIC DNA]</scope>
    <source>
        <strain evidence="2">SET</strain>
    </source>
</reference>
<keyword evidence="2" id="KW-1185">Reference proteome</keyword>
<evidence type="ECO:0000313" key="1">
    <source>
        <dbReference type="EMBL" id="GAV25192.1"/>
    </source>
</evidence>
<sequence>MDKTVPTTEFREHKGLFWILNFFKVRNQDGQDYNFKTDYFGFFPKGDTYEIKEISGLKPDLIYLADTYGVYTDDLNKENKEGTRSKLIYGGLTETELFKIKANLQKGTTIVSEFNTIEYPTSEKVSQELQKIFGFKWSGWIGRYYVDLKKGMEVPTWVIKAYENQYHQDWNFEGGGFVFIYQDNTVLVLEDKKDFTSDKLQIKFRKNFAQKYGAKANVNYYYWFEILSSTDSTVIADFNLHLTSKGAEKLKKYNLPATFPAILKKSTGDYTAYYFAGDFADTNNIPSFYKYSLIPFYNKHFKFATEGNNEAFFWQVYLPVMKTIINETKHYAVTPVKPEYFEDRGTKLIAKIEGQKFKVYHKGKWQDFYIKGVNLGLALPGKWFTEMPQDEGTYLDWFTLISGINANTVRLYTLAPPAFYRALKYFNETQPDKPLYLMQEIWPEENPPEQNYLNKEYFSSFKKEIENVINAIHGKADIPERKGRAYGKYDADVSYWTIAYLVGRELEPEEVISTNEKNKDYKFTGEYLLSHGSPTESWLAESCDYVLKYEDNKYKMQHPVAIVSWPTLDPIEHDSEYNVAGRKDLEYNDKVSVNINNFDTAPKNKAGFFGAYHIYPNYPDFMNNEEKYMKYYDEQGRFMYGGYLKEFIAVHRKFPALVAEFGLSTGMGNAHTNPDGYNHGGLDEITQGKGIVRMMEAIKREGYIGGSIFEWIDEWAKKTWLTEPFMIPYERHVLWHNAIDPEQNYGILAFETLKPETGLTISDSGNIKSLNITNDETYLYLDIEFAQKIDLAKDELLIGLDTYDRNLGEYKYEPGLNLTAPSGMEFLLKLQKGKLKILAHPSYNIGDFKFASQKSYKGVFTEIRPLINKERVTKDGRHIKPIYQDGSTLNFGDFTDSSHAWYVEGNMLYIRLPWNKLNFTDPSSKRVLHDPGKYNILSRDQLKTTTTNGIVVTLILKEGGKVVDLFPGENNFKLLKYSYEGWEEPKYTVRLKKSYEIIKEYFKTLN</sequence>
<evidence type="ECO:0000313" key="2">
    <source>
        <dbReference type="Proteomes" id="UP000187338"/>
    </source>
</evidence>
<accession>A0A1L8D1Z4</accession>
<dbReference type="Proteomes" id="UP000187338">
    <property type="component" value="Unassembled WGS sequence"/>
</dbReference>
<organism evidence="1 2">
    <name type="scientific">Carboxydothermus islandicus</name>
    <dbReference type="NCBI Taxonomy" id="661089"/>
    <lineage>
        <taxon>Bacteria</taxon>
        <taxon>Bacillati</taxon>
        <taxon>Bacillota</taxon>
        <taxon>Clostridia</taxon>
        <taxon>Thermoanaerobacterales</taxon>
        <taxon>Thermoanaerobacteraceae</taxon>
        <taxon>Carboxydothermus</taxon>
    </lineage>
</organism>
<dbReference type="EMBL" id="BDJL01000035">
    <property type="protein sequence ID" value="GAV25192.1"/>
    <property type="molecule type" value="Genomic_DNA"/>
</dbReference>
<gene>
    <name evidence="1" type="ORF">ciss_11250</name>
</gene>
<name>A0A1L8D1Z4_9THEO</name>